<reference evidence="1 2" key="1">
    <citation type="submission" date="2023-11" db="EMBL/GenBank/DDBJ databases">
        <title>Draft genome sequence of Microbacterium arthrosphaerae JCM 30492.</title>
        <authorList>
            <person name="Zhang G."/>
            <person name="Ding Y."/>
        </authorList>
    </citation>
    <scope>NUCLEOTIDE SEQUENCE [LARGE SCALE GENOMIC DNA]</scope>
    <source>
        <strain evidence="1 2">JCM 30492</strain>
    </source>
</reference>
<evidence type="ECO:0000313" key="1">
    <source>
        <dbReference type="EMBL" id="MDW4573510.1"/>
    </source>
</evidence>
<organism evidence="1 2">
    <name type="scientific">Microbacterium arthrosphaerae</name>
    <dbReference type="NCBI Taxonomy" id="792652"/>
    <lineage>
        <taxon>Bacteria</taxon>
        <taxon>Bacillati</taxon>
        <taxon>Actinomycetota</taxon>
        <taxon>Actinomycetes</taxon>
        <taxon>Micrococcales</taxon>
        <taxon>Microbacteriaceae</taxon>
        <taxon>Microbacterium</taxon>
    </lineage>
</organism>
<comment type="caution">
    <text evidence="1">The sequence shown here is derived from an EMBL/GenBank/DDBJ whole genome shotgun (WGS) entry which is preliminary data.</text>
</comment>
<keyword evidence="2" id="KW-1185">Reference proteome</keyword>
<sequence>MTATDVGGVIRIDYEGEYRGVPVQLSPNFAGGFELWSSHVEDAVRVGLTQTEATRVHDAVAADDPDLVYRQTREPVPFPTAPAA</sequence>
<protein>
    <submittedName>
        <fullName evidence="1">Uncharacterized protein</fullName>
    </submittedName>
</protein>
<accession>A0ABU4H2K4</accession>
<proteinExistence type="predicted"/>
<dbReference type="Proteomes" id="UP001283109">
    <property type="component" value="Unassembled WGS sequence"/>
</dbReference>
<dbReference type="RefSeq" id="WP_318354010.1">
    <property type="nucleotide sequence ID" value="NZ_JAWQEV010000003.1"/>
</dbReference>
<dbReference type="EMBL" id="JAWQEV010000003">
    <property type="protein sequence ID" value="MDW4573510.1"/>
    <property type="molecule type" value="Genomic_DNA"/>
</dbReference>
<name>A0ABU4H2K4_9MICO</name>
<evidence type="ECO:0000313" key="2">
    <source>
        <dbReference type="Proteomes" id="UP001283109"/>
    </source>
</evidence>
<gene>
    <name evidence="1" type="ORF">R8Z58_12070</name>
</gene>